<dbReference type="Pfam" id="PF13460">
    <property type="entry name" value="NAD_binding_10"/>
    <property type="match status" value="1"/>
</dbReference>
<dbReference type="Proteomes" id="UP000316726">
    <property type="component" value="Chromosome 5"/>
</dbReference>
<sequence>MRKFVVLGATGKTGRLVTRELARGKHRVTAVVRSRENCLTECLKEDVVLVDQVEGTVLGMESEGEVEGLVKDCDAVLICLGHTLTMAGVFGAPRRLVRDTVKRVAKALGSSGARGKKKKIILMNSNGVRNKLLVENYPWHERMLLGLLYFALPPHADNVEASEYLTMEVAKEHPEIEWVCVRPGDLLDGEEHSNYGVSPSPAEKHGGPVLGSAKTSRYQVAHFMASLATNDKLWDEWKGKTPAIYNEGEETEG</sequence>
<protein>
    <recommendedName>
        <fullName evidence="1">NAD(P)-binding domain-containing protein</fullName>
    </recommendedName>
</protein>
<dbReference type="PANTHER" id="PTHR15020">
    <property type="entry name" value="FLAVIN REDUCTASE-RELATED"/>
    <property type="match status" value="1"/>
</dbReference>
<dbReference type="Gene3D" id="3.40.50.720">
    <property type="entry name" value="NAD(P)-binding Rossmann-like Domain"/>
    <property type="match status" value="1"/>
</dbReference>
<dbReference type="AlphaFoldDB" id="A0A5B8MLF1"/>
<dbReference type="EMBL" id="CP031038">
    <property type="protein sequence ID" value="QDZ21249.1"/>
    <property type="molecule type" value="Genomic_DNA"/>
</dbReference>
<evidence type="ECO:0000313" key="2">
    <source>
        <dbReference type="EMBL" id="QDZ21249.1"/>
    </source>
</evidence>
<evidence type="ECO:0000259" key="1">
    <source>
        <dbReference type="Pfam" id="PF13460"/>
    </source>
</evidence>
<dbReference type="InterPro" id="IPR036291">
    <property type="entry name" value="NAD(P)-bd_dom_sf"/>
</dbReference>
<organism evidence="2 3">
    <name type="scientific">Chloropicon primus</name>
    <dbReference type="NCBI Taxonomy" id="1764295"/>
    <lineage>
        <taxon>Eukaryota</taxon>
        <taxon>Viridiplantae</taxon>
        <taxon>Chlorophyta</taxon>
        <taxon>Chloropicophyceae</taxon>
        <taxon>Chloropicales</taxon>
        <taxon>Chloropicaceae</taxon>
        <taxon>Chloropicon</taxon>
    </lineage>
</organism>
<dbReference type="InterPro" id="IPR016040">
    <property type="entry name" value="NAD(P)-bd_dom"/>
</dbReference>
<feature type="domain" description="NAD(P)-binding" evidence="1">
    <location>
        <begin position="8"/>
        <end position="230"/>
    </location>
</feature>
<dbReference type="STRING" id="1764295.A0A5B8MLF1"/>
<gene>
    <name evidence="2" type="ORF">A3770_05p37670</name>
</gene>
<reference evidence="2 3" key="1">
    <citation type="submission" date="2018-07" db="EMBL/GenBank/DDBJ databases">
        <title>The complete nuclear genome of the prasinophyte Chloropicon primus (CCMP1205).</title>
        <authorList>
            <person name="Pombert J.-F."/>
            <person name="Otis C."/>
            <person name="Turmel M."/>
            <person name="Lemieux C."/>
        </authorList>
    </citation>
    <scope>NUCLEOTIDE SEQUENCE [LARGE SCALE GENOMIC DNA]</scope>
    <source>
        <strain evidence="2 3">CCMP1205</strain>
    </source>
</reference>
<evidence type="ECO:0000313" key="3">
    <source>
        <dbReference type="Proteomes" id="UP000316726"/>
    </source>
</evidence>
<dbReference type="SUPFAM" id="SSF51735">
    <property type="entry name" value="NAD(P)-binding Rossmann-fold domains"/>
    <property type="match status" value="1"/>
</dbReference>
<accession>A0A5B8MLF1</accession>
<proteinExistence type="predicted"/>
<keyword evidence="3" id="KW-1185">Reference proteome</keyword>
<name>A0A5B8MLF1_9CHLO</name>
<dbReference type="OrthoDB" id="10254221at2759"/>
<dbReference type="PANTHER" id="PTHR15020:SF11">
    <property type="entry name" value="OS06G0360300 PROTEIN"/>
    <property type="match status" value="1"/>
</dbReference>